<dbReference type="Pfam" id="PF03595">
    <property type="entry name" value="SLAC1"/>
    <property type="match status" value="1"/>
</dbReference>
<name>A0A8J4EJA9_9ACTN</name>
<comment type="subcellular location">
    <subcellularLocation>
        <location evidence="1">Cell membrane</location>
        <topology evidence="1">Multi-pass membrane protein</topology>
    </subcellularLocation>
</comment>
<evidence type="ECO:0000313" key="10">
    <source>
        <dbReference type="EMBL" id="GIL25840.1"/>
    </source>
</evidence>
<dbReference type="RefSeq" id="WP_207123438.1">
    <property type="nucleotide sequence ID" value="NZ_BOPO01000011.1"/>
</dbReference>
<evidence type="ECO:0000256" key="2">
    <source>
        <dbReference type="ARBA" id="ARBA00008566"/>
    </source>
</evidence>
<keyword evidence="5 9" id="KW-0812">Transmembrane</keyword>
<protein>
    <submittedName>
        <fullName evidence="10">Tellurite resistance protein permease</fullName>
    </submittedName>
</protein>
<feature type="transmembrane region" description="Helical" evidence="9">
    <location>
        <begin position="102"/>
        <end position="122"/>
    </location>
</feature>
<dbReference type="Gene3D" id="1.50.10.150">
    <property type="entry name" value="Voltage-dependent anion channel"/>
    <property type="match status" value="1"/>
</dbReference>
<evidence type="ECO:0000256" key="8">
    <source>
        <dbReference type="SAM" id="MobiDB-lite"/>
    </source>
</evidence>
<dbReference type="Proteomes" id="UP000614996">
    <property type="component" value="Unassembled WGS sequence"/>
</dbReference>
<evidence type="ECO:0000313" key="11">
    <source>
        <dbReference type="Proteomes" id="UP000614996"/>
    </source>
</evidence>
<feature type="transmembrane region" description="Helical" evidence="9">
    <location>
        <begin position="282"/>
        <end position="301"/>
    </location>
</feature>
<evidence type="ECO:0000256" key="6">
    <source>
        <dbReference type="ARBA" id="ARBA00022989"/>
    </source>
</evidence>
<feature type="transmembrane region" description="Helical" evidence="9">
    <location>
        <begin position="250"/>
        <end position="270"/>
    </location>
</feature>
<accession>A0A8J4EJA9</accession>
<feature type="transmembrane region" description="Helical" evidence="9">
    <location>
        <begin position="79"/>
        <end position="96"/>
    </location>
</feature>
<comment type="similarity">
    <text evidence="2">Belongs to the tellurite-resistance/dicarboxylate transporter (TDT) family.</text>
</comment>
<sequence length="396" mass="41992">MKDRLRREIAELSPGYAALVMATGIISTALAAFGWQLLSRVLLVVAVVAFALLLVGYGWRAARFPGRMLRDARDPGRGFGYFTLVAAPNVLGMRLAADQHLLTASILALASVPVWLVLVYGIPGAMIVGRRAEPVLPRTNGSWFMWVVGTQSLAASAATIAASASDRAGWLAPVAVAFWGIGVVLYLMLAGLVMSRLLDAPVTPHALSPTYWVYMGATAITVLAAAKIVSLPAGPPVLAATRPVVSGLAFLLWAFGTWWIPLLLVFVIWRHLRHGAPLRYDASLWSMVFPLGMYAAASVNYGRATGVVFMVDIARVEIWVAFAVWVGVVVLLAVELVHPGTTLRITVPDGGSAYSGSGALDAPATGVHAASAGRRAGRSRQHAAGSDDDGHDPRSR</sequence>
<dbReference type="GO" id="GO:0000319">
    <property type="term" value="F:sulfite transmembrane transporter activity"/>
    <property type="evidence" value="ECO:0007669"/>
    <property type="project" value="TreeGrafter"/>
</dbReference>
<feature type="transmembrane region" description="Helical" evidence="9">
    <location>
        <begin position="211"/>
        <end position="230"/>
    </location>
</feature>
<organism evidence="10 11">
    <name type="scientific">Actinocatenispora comari</name>
    <dbReference type="NCBI Taxonomy" id="2807577"/>
    <lineage>
        <taxon>Bacteria</taxon>
        <taxon>Bacillati</taxon>
        <taxon>Actinomycetota</taxon>
        <taxon>Actinomycetes</taxon>
        <taxon>Micromonosporales</taxon>
        <taxon>Micromonosporaceae</taxon>
        <taxon>Actinocatenispora</taxon>
    </lineage>
</organism>
<evidence type="ECO:0000256" key="3">
    <source>
        <dbReference type="ARBA" id="ARBA00022448"/>
    </source>
</evidence>
<keyword evidence="7 9" id="KW-0472">Membrane</keyword>
<evidence type="ECO:0000256" key="9">
    <source>
        <dbReference type="SAM" id="Phobius"/>
    </source>
</evidence>
<evidence type="ECO:0000256" key="7">
    <source>
        <dbReference type="ARBA" id="ARBA00023136"/>
    </source>
</evidence>
<dbReference type="EMBL" id="BOPO01000011">
    <property type="protein sequence ID" value="GIL25840.1"/>
    <property type="molecule type" value="Genomic_DNA"/>
</dbReference>
<feature type="region of interest" description="Disordered" evidence="8">
    <location>
        <begin position="363"/>
        <end position="396"/>
    </location>
</feature>
<dbReference type="PANTHER" id="PTHR31686">
    <property type="match status" value="1"/>
</dbReference>
<evidence type="ECO:0000256" key="1">
    <source>
        <dbReference type="ARBA" id="ARBA00004651"/>
    </source>
</evidence>
<feature type="transmembrane region" description="Helical" evidence="9">
    <location>
        <begin position="143"/>
        <end position="164"/>
    </location>
</feature>
<gene>
    <name evidence="10" type="ORF">NUM_10940</name>
</gene>
<feature type="transmembrane region" description="Helical" evidence="9">
    <location>
        <begin position="12"/>
        <end position="35"/>
    </location>
</feature>
<proteinExistence type="inferred from homology"/>
<evidence type="ECO:0000256" key="5">
    <source>
        <dbReference type="ARBA" id="ARBA00022692"/>
    </source>
</evidence>
<dbReference type="InterPro" id="IPR004695">
    <property type="entry name" value="SLAC1/Mae1/Ssu1/TehA"/>
</dbReference>
<dbReference type="CDD" id="cd09319">
    <property type="entry name" value="TDT_like_1"/>
    <property type="match status" value="1"/>
</dbReference>
<keyword evidence="6 9" id="KW-1133">Transmembrane helix</keyword>
<keyword evidence="4" id="KW-1003">Cell membrane</keyword>
<comment type="caution">
    <text evidence="10">The sequence shown here is derived from an EMBL/GenBank/DDBJ whole genome shotgun (WGS) entry which is preliminary data.</text>
</comment>
<dbReference type="PANTHER" id="PTHR31686:SF1">
    <property type="entry name" value="SULFITE EFFLUX PUMP SSU1"/>
    <property type="match status" value="1"/>
</dbReference>
<keyword evidence="3" id="KW-0813">Transport</keyword>
<keyword evidence="11" id="KW-1185">Reference proteome</keyword>
<feature type="transmembrane region" description="Helical" evidence="9">
    <location>
        <begin position="313"/>
        <end position="334"/>
    </location>
</feature>
<evidence type="ECO:0000256" key="4">
    <source>
        <dbReference type="ARBA" id="ARBA00022475"/>
    </source>
</evidence>
<feature type="transmembrane region" description="Helical" evidence="9">
    <location>
        <begin position="41"/>
        <end position="59"/>
    </location>
</feature>
<dbReference type="GO" id="GO:0005886">
    <property type="term" value="C:plasma membrane"/>
    <property type="evidence" value="ECO:0007669"/>
    <property type="project" value="UniProtKB-SubCell"/>
</dbReference>
<dbReference type="AlphaFoldDB" id="A0A8J4EJA9"/>
<reference evidence="11" key="1">
    <citation type="journal article" date="2021" name="Int. J. Syst. Evol. Microbiol.">
        <title>Actinocatenispora comari sp. nov., an endophytic actinomycete isolated from aerial parts of Comarum salesowianum.</title>
        <authorList>
            <person name="Oyunbileg N."/>
            <person name="Iizaka Y."/>
            <person name="Hamada M."/>
            <person name="Davaapurev B.O."/>
            <person name="Fukumoto A."/>
            <person name="Tsetseg B."/>
            <person name="Kato F."/>
            <person name="Tamura T."/>
            <person name="Batkhuu J."/>
            <person name="Anzai Y."/>
        </authorList>
    </citation>
    <scope>NUCLEOTIDE SEQUENCE [LARGE SCALE GENOMIC DNA]</scope>
    <source>
        <strain evidence="11">NUM-2625</strain>
    </source>
</reference>
<dbReference type="InterPro" id="IPR051629">
    <property type="entry name" value="Sulfite_efflux_TDT"/>
</dbReference>
<dbReference type="InterPro" id="IPR038665">
    <property type="entry name" value="Voltage-dep_anion_channel_sf"/>
</dbReference>
<feature type="transmembrane region" description="Helical" evidence="9">
    <location>
        <begin position="170"/>
        <end position="190"/>
    </location>
</feature>